<feature type="binding site" evidence="3">
    <location>
        <position position="190"/>
    </location>
    <ligand>
        <name>ATP</name>
        <dbReference type="ChEBI" id="CHEBI:30616"/>
    </ligand>
</feature>
<reference evidence="4 5" key="1">
    <citation type="submission" date="2019-05" db="EMBL/GenBank/DDBJ databases">
        <authorList>
            <person name="Narsing Rao M.P."/>
            <person name="Li W.J."/>
        </authorList>
    </citation>
    <scope>NUCLEOTIDE SEQUENCE [LARGE SCALE GENOMIC DNA]</scope>
    <source>
        <strain evidence="4 5">SYSU_K30003</strain>
    </source>
</reference>
<keyword evidence="2 3" id="KW-0819">tRNA processing</keyword>
<keyword evidence="3" id="KW-0963">Cytoplasm</keyword>
<dbReference type="OrthoDB" id="9769796at2"/>
<keyword evidence="3" id="KW-0547">Nucleotide-binding</keyword>
<evidence type="ECO:0000256" key="2">
    <source>
        <dbReference type="ARBA" id="ARBA00022694"/>
    </source>
</evidence>
<keyword evidence="4" id="KW-0808">Transferase</keyword>
<dbReference type="InterPro" id="IPR008513">
    <property type="entry name" value="tRNA(Met)_cyd_acetate_ligase"/>
</dbReference>
<dbReference type="SUPFAM" id="SSF52374">
    <property type="entry name" value="Nucleotidylyl transferase"/>
    <property type="match status" value="1"/>
</dbReference>
<keyword evidence="5" id="KW-1185">Reference proteome</keyword>
<dbReference type="GO" id="GO:0016740">
    <property type="term" value="F:transferase activity"/>
    <property type="evidence" value="ECO:0007669"/>
    <property type="project" value="UniProtKB-KW"/>
</dbReference>
<sequence>MSRVVGVIVEYNPLHNGHAYHLAASKEAAGASAVVAVMSGHWLQRGEPALMNKWARAEAALLAGVDLVLELPVAYSAQPAEWFAYGAVSCLARTGVVDAFCFGSESGDVDALRSLAERLAAEPESFAGLLQAELKSGAPYPAAYAAAAAALTGSLDAARALAEPNNSLGFHYLLARERLGADLEPLTIRRVKAGYHDAGFADASIASATAIRKRLLDADGDRAAALAAIEPYAPAATLRILSREWDAGRAPMHWERYRTPLFHRLLTMPEERLAAVREIVEGLEGRIKKTLPTLGPEASVEALLDALKTKRYTRTKLQRMLAAVYLEHAKDATSGAALRGGAPYLRVLGFTEAGRALLSRMKREAGAPVVTNVGAAEPHPLLALDAAATAAYALGYETSGPDDWFADYYKPPIRVGFSGSDAK</sequence>
<name>A0A5R9G0Q1_9BACL</name>
<dbReference type="NCBIfam" id="NF010191">
    <property type="entry name" value="PRK13670.1"/>
    <property type="match status" value="1"/>
</dbReference>
<accession>A0A5R9G0Q1</accession>
<comment type="caution">
    <text evidence="3">Lacks conserved residue(s) required for the propagation of feature annotation.</text>
</comment>
<keyword evidence="3" id="KW-0820">tRNA-binding</keyword>
<evidence type="ECO:0000313" key="4">
    <source>
        <dbReference type="EMBL" id="TLS49897.1"/>
    </source>
</evidence>
<comment type="function">
    <text evidence="3">Catalyzes the formation of N(4)-acetylcytidine (ac(4)C) at the wobble position of elongator tRNA(Met), using acetate and ATP as substrates. First activates an acetate ion to form acetyladenylate (Ac-AMP) and then transfers the acetyl group to tRNA to form ac(4)C34.</text>
</comment>
<protein>
    <recommendedName>
        <fullName evidence="3">tRNA(Met) cytidine acetate ligase</fullName>
        <ecNumber evidence="3">6.3.4.-</ecNumber>
    </recommendedName>
</protein>
<dbReference type="HAMAP" id="MF_01539">
    <property type="entry name" value="TmcAL"/>
    <property type="match status" value="1"/>
</dbReference>
<dbReference type="Proteomes" id="UP000309676">
    <property type="component" value="Unassembled WGS sequence"/>
</dbReference>
<dbReference type="RefSeq" id="WP_138196718.1">
    <property type="nucleotide sequence ID" value="NZ_VCIW01000018.1"/>
</dbReference>
<feature type="binding site" evidence="3">
    <location>
        <begin position="8"/>
        <end position="21"/>
    </location>
    <ligand>
        <name>ATP</name>
        <dbReference type="ChEBI" id="CHEBI:30616"/>
    </ligand>
</feature>
<evidence type="ECO:0000313" key="5">
    <source>
        <dbReference type="Proteomes" id="UP000309676"/>
    </source>
</evidence>
<comment type="catalytic activity">
    <reaction evidence="3">
        <text>cytidine(34) in elongator tRNA(Met) + acetate + ATP = N(4)-acetylcytidine(34) in elongator tRNA(Met) + AMP + diphosphate</text>
        <dbReference type="Rhea" id="RHEA:58144"/>
        <dbReference type="Rhea" id="RHEA-COMP:10693"/>
        <dbReference type="Rhea" id="RHEA-COMP:10694"/>
        <dbReference type="ChEBI" id="CHEBI:30089"/>
        <dbReference type="ChEBI" id="CHEBI:30616"/>
        <dbReference type="ChEBI" id="CHEBI:33019"/>
        <dbReference type="ChEBI" id="CHEBI:74900"/>
        <dbReference type="ChEBI" id="CHEBI:82748"/>
        <dbReference type="ChEBI" id="CHEBI:456215"/>
    </reaction>
</comment>
<dbReference type="GO" id="GO:0006400">
    <property type="term" value="P:tRNA modification"/>
    <property type="evidence" value="ECO:0007669"/>
    <property type="project" value="UniProtKB-UniRule"/>
</dbReference>
<feature type="binding site" evidence="3">
    <location>
        <position position="103"/>
    </location>
    <ligand>
        <name>ATP</name>
        <dbReference type="ChEBI" id="CHEBI:30616"/>
    </ligand>
</feature>
<keyword evidence="3" id="KW-0067">ATP-binding</keyword>
<comment type="subcellular location">
    <subcellularLocation>
        <location evidence="3">Cytoplasm</location>
    </subcellularLocation>
</comment>
<dbReference type="PANTHER" id="PTHR37825:SF1">
    <property type="entry name" value="TRNA(MET) CYTIDINE ACETATE LIGASE"/>
    <property type="match status" value="1"/>
</dbReference>
<dbReference type="AlphaFoldDB" id="A0A5R9G0Q1"/>
<keyword evidence="1 3" id="KW-0436">Ligase</keyword>
<proteinExistence type="inferred from homology"/>
<dbReference type="GO" id="GO:0005524">
    <property type="term" value="F:ATP binding"/>
    <property type="evidence" value="ECO:0007669"/>
    <property type="project" value="UniProtKB-KW"/>
</dbReference>
<organism evidence="4 5">
    <name type="scientific">Paenibacillus antri</name>
    <dbReference type="NCBI Taxonomy" id="2582848"/>
    <lineage>
        <taxon>Bacteria</taxon>
        <taxon>Bacillati</taxon>
        <taxon>Bacillota</taxon>
        <taxon>Bacilli</taxon>
        <taxon>Bacillales</taxon>
        <taxon>Paenibacillaceae</taxon>
        <taxon>Paenibacillus</taxon>
    </lineage>
</organism>
<gene>
    <name evidence="3" type="primary">tmcAL</name>
    <name evidence="4" type="ORF">FE782_23125</name>
</gene>
<dbReference type="Pfam" id="PF05636">
    <property type="entry name" value="HIGH_NTase1"/>
    <property type="match status" value="1"/>
</dbReference>
<dbReference type="EMBL" id="VCIW01000018">
    <property type="protein sequence ID" value="TLS49897.1"/>
    <property type="molecule type" value="Genomic_DNA"/>
</dbReference>
<evidence type="ECO:0000256" key="3">
    <source>
        <dbReference type="HAMAP-Rule" id="MF_01539"/>
    </source>
</evidence>
<dbReference type="InterPro" id="IPR014729">
    <property type="entry name" value="Rossmann-like_a/b/a_fold"/>
</dbReference>
<dbReference type="PANTHER" id="PTHR37825">
    <property type="entry name" value="TRNA(MET) CYTIDINE ACETATE LIGASE"/>
    <property type="match status" value="1"/>
</dbReference>
<dbReference type="EC" id="6.3.4.-" evidence="3"/>
<evidence type="ECO:0000256" key="1">
    <source>
        <dbReference type="ARBA" id="ARBA00022598"/>
    </source>
</evidence>
<dbReference type="GO" id="GO:0000049">
    <property type="term" value="F:tRNA binding"/>
    <property type="evidence" value="ECO:0007669"/>
    <property type="project" value="UniProtKB-KW"/>
</dbReference>
<dbReference type="Gene3D" id="3.40.50.620">
    <property type="entry name" value="HUPs"/>
    <property type="match status" value="1"/>
</dbReference>
<dbReference type="GO" id="GO:0005737">
    <property type="term" value="C:cytoplasm"/>
    <property type="evidence" value="ECO:0007669"/>
    <property type="project" value="UniProtKB-SubCell"/>
</dbReference>
<comment type="caution">
    <text evidence="4">The sequence shown here is derived from an EMBL/GenBank/DDBJ whole genome shotgun (WGS) entry which is preliminary data.</text>
</comment>
<feature type="binding site" evidence="3">
    <location>
        <position position="165"/>
    </location>
    <ligand>
        <name>ATP</name>
        <dbReference type="ChEBI" id="CHEBI:30616"/>
    </ligand>
</feature>
<comment type="similarity">
    <text evidence="3">Belongs to the TmcAL family.</text>
</comment>
<dbReference type="GO" id="GO:0016879">
    <property type="term" value="F:ligase activity, forming carbon-nitrogen bonds"/>
    <property type="evidence" value="ECO:0007669"/>
    <property type="project" value="UniProtKB-UniRule"/>
</dbReference>
<keyword evidence="3" id="KW-0694">RNA-binding</keyword>